<name>A0A8T0TB03_PANVG</name>
<protein>
    <submittedName>
        <fullName evidence="1">Uncharacterized protein</fullName>
    </submittedName>
</protein>
<evidence type="ECO:0000313" key="2">
    <source>
        <dbReference type="Proteomes" id="UP000823388"/>
    </source>
</evidence>
<proteinExistence type="predicted"/>
<organism evidence="1 2">
    <name type="scientific">Panicum virgatum</name>
    <name type="common">Blackwell switchgrass</name>
    <dbReference type="NCBI Taxonomy" id="38727"/>
    <lineage>
        <taxon>Eukaryota</taxon>
        <taxon>Viridiplantae</taxon>
        <taxon>Streptophyta</taxon>
        <taxon>Embryophyta</taxon>
        <taxon>Tracheophyta</taxon>
        <taxon>Spermatophyta</taxon>
        <taxon>Magnoliopsida</taxon>
        <taxon>Liliopsida</taxon>
        <taxon>Poales</taxon>
        <taxon>Poaceae</taxon>
        <taxon>PACMAD clade</taxon>
        <taxon>Panicoideae</taxon>
        <taxon>Panicodae</taxon>
        <taxon>Paniceae</taxon>
        <taxon>Panicinae</taxon>
        <taxon>Panicum</taxon>
        <taxon>Panicum sect. Hiantes</taxon>
    </lineage>
</organism>
<reference evidence="1" key="1">
    <citation type="submission" date="2020-05" db="EMBL/GenBank/DDBJ databases">
        <title>WGS assembly of Panicum virgatum.</title>
        <authorList>
            <person name="Lovell J.T."/>
            <person name="Jenkins J."/>
            <person name="Shu S."/>
            <person name="Juenger T.E."/>
            <person name="Schmutz J."/>
        </authorList>
    </citation>
    <scope>NUCLEOTIDE SEQUENCE</scope>
    <source>
        <strain evidence="1">AP13</strain>
    </source>
</reference>
<evidence type="ECO:0000313" key="1">
    <source>
        <dbReference type="EMBL" id="KAG2606433.1"/>
    </source>
</evidence>
<dbReference type="Proteomes" id="UP000823388">
    <property type="component" value="Chromosome 4N"/>
</dbReference>
<keyword evidence="2" id="KW-1185">Reference proteome</keyword>
<sequence length="116" mass="12752">MISGNGIRCAMGCLEHGHAGPFLQAVPLQIKNCWQISGIVEVGSSVARYFKIDGTTYPRFKNQTRPHEDSHGLTGHMECASVNAATKCGLQAYSCAWRKSTGENETMETCREDWDA</sequence>
<accession>A0A8T0TB03</accession>
<comment type="caution">
    <text evidence="1">The sequence shown here is derived from an EMBL/GenBank/DDBJ whole genome shotgun (WGS) entry which is preliminary data.</text>
</comment>
<gene>
    <name evidence="1" type="ORF">PVAP13_4NG000811</name>
</gene>
<dbReference type="EMBL" id="CM029044">
    <property type="protein sequence ID" value="KAG2606433.1"/>
    <property type="molecule type" value="Genomic_DNA"/>
</dbReference>
<dbReference type="AlphaFoldDB" id="A0A8T0TB03"/>